<evidence type="ECO:0000313" key="1">
    <source>
        <dbReference type="EMBL" id="ELU38205.1"/>
    </source>
</evidence>
<dbReference type="HOGENOM" id="CLU_3052024_0_0_1"/>
<dbReference type="AlphaFoldDB" id="L8WJW6"/>
<evidence type="ECO:0000313" key="2">
    <source>
        <dbReference type="Proteomes" id="UP000011668"/>
    </source>
</evidence>
<dbReference type="EMBL" id="AFRT01002233">
    <property type="protein sequence ID" value="ELU38205.1"/>
    <property type="molecule type" value="Genomic_DNA"/>
</dbReference>
<keyword evidence="2" id="KW-1185">Reference proteome</keyword>
<proteinExistence type="predicted"/>
<sequence length="54" mass="5895">MNSATASSPGRVPNSSSPVRFGDMLVNICLCSAVSGQNKRTWHVVFSVIEVYFF</sequence>
<dbReference type="Proteomes" id="UP000011668">
    <property type="component" value="Unassembled WGS sequence"/>
</dbReference>
<organism evidence="1 2">
    <name type="scientific">Thanatephorus cucumeris (strain AG1-IA)</name>
    <name type="common">Rice sheath blight fungus</name>
    <name type="synonym">Rhizoctonia solani</name>
    <dbReference type="NCBI Taxonomy" id="983506"/>
    <lineage>
        <taxon>Eukaryota</taxon>
        <taxon>Fungi</taxon>
        <taxon>Dikarya</taxon>
        <taxon>Basidiomycota</taxon>
        <taxon>Agaricomycotina</taxon>
        <taxon>Agaricomycetes</taxon>
        <taxon>Cantharellales</taxon>
        <taxon>Ceratobasidiaceae</taxon>
        <taxon>Rhizoctonia</taxon>
        <taxon>Rhizoctonia solani AG-1</taxon>
    </lineage>
</organism>
<accession>L8WJW6</accession>
<reference evidence="1 2" key="1">
    <citation type="journal article" date="2013" name="Nat. Commun.">
        <title>The evolution and pathogenic mechanisms of the rice sheath blight pathogen.</title>
        <authorList>
            <person name="Zheng A."/>
            <person name="Lin R."/>
            <person name="Xu L."/>
            <person name="Qin P."/>
            <person name="Tang C."/>
            <person name="Ai P."/>
            <person name="Zhang D."/>
            <person name="Liu Y."/>
            <person name="Sun Z."/>
            <person name="Feng H."/>
            <person name="Wang Y."/>
            <person name="Chen Y."/>
            <person name="Liang X."/>
            <person name="Fu R."/>
            <person name="Li Q."/>
            <person name="Zhang J."/>
            <person name="Yu X."/>
            <person name="Xie Z."/>
            <person name="Ding L."/>
            <person name="Guan P."/>
            <person name="Tang J."/>
            <person name="Liang Y."/>
            <person name="Wang S."/>
            <person name="Deng Q."/>
            <person name="Li S."/>
            <person name="Zhu J."/>
            <person name="Wang L."/>
            <person name="Liu H."/>
            <person name="Li P."/>
        </authorList>
    </citation>
    <scope>NUCLEOTIDE SEQUENCE [LARGE SCALE GENOMIC DNA]</scope>
    <source>
        <strain evidence="2">AG-1 IA</strain>
    </source>
</reference>
<comment type="caution">
    <text evidence="1">The sequence shown here is derived from an EMBL/GenBank/DDBJ whole genome shotgun (WGS) entry which is preliminary data.</text>
</comment>
<name>L8WJW6_THACA</name>
<gene>
    <name evidence="1" type="ORF">AG1IA_07765</name>
</gene>
<protein>
    <submittedName>
        <fullName evidence="1">Uncharacterized protein</fullName>
    </submittedName>
</protein>